<dbReference type="AlphaFoldDB" id="A0A3N0F317"/>
<dbReference type="EMBL" id="RJTM01000006">
    <property type="protein sequence ID" value="RNL94461.1"/>
    <property type="molecule type" value="Genomic_DNA"/>
</dbReference>
<dbReference type="GO" id="GO:0016887">
    <property type="term" value="F:ATP hydrolysis activity"/>
    <property type="evidence" value="ECO:0007669"/>
    <property type="project" value="InterPro"/>
</dbReference>
<reference evidence="4 5" key="1">
    <citation type="submission" date="2018-10" db="EMBL/GenBank/DDBJ databases">
        <title>Sinomicrobium pectinilyticum sp. nov., a pectinase-producing bacterium isolated from alkaline and saline soil, and emended description of the genus Sinomicrobium.</title>
        <authorList>
            <person name="Cheng B."/>
            <person name="Li C."/>
            <person name="Lai Q."/>
            <person name="Du M."/>
            <person name="Shao Z."/>
            <person name="Xu P."/>
            <person name="Yang C."/>
        </authorList>
    </citation>
    <scope>NUCLEOTIDE SEQUENCE [LARGE SCALE GENOMIC DNA]</scope>
    <source>
        <strain evidence="4 5">5DNS001</strain>
    </source>
</reference>
<keyword evidence="5" id="KW-1185">Reference proteome</keyword>
<keyword evidence="2 4" id="KW-0067">ATP-binding</keyword>
<dbReference type="SMART" id="SM00382">
    <property type="entry name" value="AAA"/>
    <property type="match status" value="2"/>
</dbReference>
<protein>
    <submittedName>
        <fullName evidence="4">ATP-binding cassette domain-containing protein</fullName>
    </submittedName>
</protein>
<organism evidence="4 5">
    <name type="scientific">Sinomicrobium pectinilyticum</name>
    <dbReference type="NCBI Taxonomy" id="1084421"/>
    <lineage>
        <taxon>Bacteria</taxon>
        <taxon>Pseudomonadati</taxon>
        <taxon>Bacteroidota</taxon>
        <taxon>Flavobacteriia</taxon>
        <taxon>Flavobacteriales</taxon>
        <taxon>Flavobacteriaceae</taxon>
        <taxon>Sinomicrobium</taxon>
    </lineage>
</organism>
<dbReference type="PROSITE" id="PS50893">
    <property type="entry name" value="ABC_TRANSPORTER_2"/>
    <property type="match status" value="2"/>
</dbReference>
<sequence>MTGNQYETIVDCKEISLIRRGFSVLDTISFQLKKGENLAVTGVSGAGKTTLGRLLSGKIRPSAGTYEVKASVVEMVEQQDQFLSLSGRGNTHYSQRYETQDISGIPDVREYLHRVRKEAGVTGKEVNRAMERTEITHIADRKLLQLSNGERKRTQLATALLRKPQMLILDQPYVGLDIHSRKRLDDLLLDMCKTATLVLICGANQVPAFTDKVLELEKGKIKKFTERKAYTVPPVKTVSTINDSVFHALQVPGEKKTFDVIVDMEDVNVRLGGKHILKDINWQVKRGEQWALVGHNGAGKTTLLSLITADNPQGYNNKLTLFDRRRGTGESIWDIKKEIGFVSAELHLYFLRGRGIFNTIPGMDDGGREVYSTLSCLDVIVSGFNDEVGMVTEPSEYQLHIAMQWLRILELERLEKSLFAHASLGEQRCILLARALVKFPSLLILDEPLQGLDEQQTGYFKALLNQICDTLGTTLIFVSHYSDEIPDCVDHVLEISGGEVVRKEPVN</sequence>
<dbReference type="InterPro" id="IPR003439">
    <property type="entry name" value="ABC_transporter-like_ATP-bd"/>
</dbReference>
<dbReference type="Proteomes" id="UP000267469">
    <property type="component" value="Unassembled WGS sequence"/>
</dbReference>
<proteinExistence type="predicted"/>
<dbReference type="OrthoDB" id="9789994at2"/>
<dbReference type="SUPFAM" id="SSF52540">
    <property type="entry name" value="P-loop containing nucleoside triphosphate hydrolases"/>
    <property type="match status" value="2"/>
</dbReference>
<dbReference type="PANTHER" id="PTHR43158">
    <property type="entry name" value="SKFA PEPTIDE EXPORT ATP-BINDING PROTEIN SKFE"/>
    <property type="match status" value="1"/>
</dbReference>
<comment type="caution">
    <text evidence="4">The sequence shown here is derived from an EMBL/GenBank/DDBJ whole genome shotgun (WGS) entry which is preliminary data.</text>
</comment>
<evidence type="ECO:0000313" key="5">
    <source>
        <dbReference type="Proteomes" id="UP000267469"/>
    </source>
</evidence>
<dbReference type="Pfam" id="PF00005">
    <property type="entry name" value="ABC_tran"/>
    <property type="match status" value="2"/>
</dbReference>
<name>A0A3N0F317_SINP1</name>
<evidence type="ECO:0000259" key="3">
    <source>
        <dbReference type="PROSITE" id="PS50893"/>
    </source>
</evidence>
<feature type="domain" description="ABC transporter" evidence="3">
    <location>
        <begin position="262"/>
        <end position="506"/>
    </location>
</feature>
<dbReference type="InterPro" id="IPR003593">
    <property type="entry name" value="AAA+_ATPase"/>
</dbReference>
<dbReference type="PANTHER" id="PTHR43158:SF2">
    <property type="entry name" value="SKFA PEPTIDE EXPORT ATP-BINDING PROTEIN SKFE"/>
    <property type="match status" value="1"/>
</dbReference>
<dbReference type="Gene3D" id="3.40.50.300">
    <property type="entry name" value="P-loop containing nucleotide triphosphate hydrolases"/>
    <property type="match status" value="2"/>
</dbReference>
<dbReference type="InterPro" id="IPR027417">
    <property type="entry name" value="P-loop_NTPase"/>
</dbReference>
<evidence type="ECO:0000313" key="4">
    <source>
        <dbReference type="EMBL" id="RNL94461.1"/>
    </source>
</evidence>
<dbReference type="GO" id="GO:0005524">
    <property type="term" value="F:ATP binding"/>
    <property type="evidence" value="ECO:0007669"/>
    <property type="project" value="UniProtKB-KW"/>
</dbReference>
<accession>A0A3N0F317</accession>
<gene>
    <name evidence="4" type="ORF">ED312_01625</name>
</gene>
<feature type="domain" description="ABC transporter" evidence="3">
    <location>
        <begin position="10"/>
        <end position="243"/>
    </location>
</feature>
<evidence type="ECO:0000256" key="1">
    <source>
        <dbReference type="ARBA" id="ARBA00022741"/>
    </source>
</evidence>
<keyword evidence="1" id="KW-0547">Nucleotide-binding</keyword>
<evidence type="ECO:0000256" key="2">
    <source>
        <dbReference type="ARBA" id="ARBA00022840"/>
    </source>
</evidence>
<dbReference type="RefSeq" id="WP_123214256.1">
    <property type="nucleotide sequence ID" value="NZ_RJTM01000006.1"/>
</dbReference>